<dbReference type="GO" id="GO:0005886">
    <property type="term" value="C:plasma membrane"/>
    <property type="evidence" value="ECO:0007669"/>
    <property type="project" value="TreeGrafter"/>
</dbReference>
<dbReference type="PANTHER" id="PTHR10502">
    <property type="entry name" value="ANNEXIN"/>
    <property type="match status" value="1"/>
</dbReference>
<dbReference type="Proteomes" id="UP000050795">
    <property type="component" value="Unassembled WGS sequence"/>
</dbReference>
<dbReference type="PANTHER" id="PTHR10502:SF102">
    <property type="entry name" value="ANNEXIN B11"/>
    <property type="match status" value="1"/>
</dbReference>
<protein>
    <recommendedName>
        <fullName evidence="5">Annexin</fullName>
    </recommendedName>
</protein>
<feature type="signal peptide" evidence="2">
    <location>
        <begin position="1"/>
        <end position="23"/>
    </location>
</feature>
<evidence type="ECO:0000256" key="1">
    <source>
        <dbReference type="ARBA" id="ARBA00007831"/>
    </source>
</evidence>
<evidence type="ECO:0008006" key="5">
    <source>
        <dbReference type="Google" id="ProtNLM"/>
    </source>
</evidence>
<comment type="similarity">
    <text evidence="1">Belongs to the annexin family.</text>
</comment>
<keyword evidence="2" id="KW-0732">Signal</keyword>
<dbReference type="GO" id="GO:0005634">
    <property type="term" value="C:nucleus"/>
    <property type="evidence" value="ECO:0007669"/>
    <property type="project" value="TreeGrafter"/>
</dbReference>
<keyword evidence="3" id="KW-1185">Reference proteome</keyword>
<reference evidence="4" key="2">
    <citation type="submission" date="2023-11" db="UniProtKB">
        <authorList>
            <consortium name="WormBaseParasite"/>
        </authorList>
    </citation>
    <scope>IDENTIFICATION</scope>
</reference>
<proteinExistence type="inferred from homology"/>
<dbReference type="SUPFAM" id="SSF47874">
    <property type="entry name" value="Annexin"/>
    <property type="match status" value="1"/>
</dbReference>
<accession>A0AA85J8G5</accession>
<evidence type="ECO:0000256" key="2">
    <source>
        <dbReference type="SAM" id="SignalP"/>
    </source>
</evidence>
<dbReference type="WBParaSite" id="TREG1_19350.1">
    <property type="protein sequence ID" value="TREG1_19350.1"/>
    <property type="gene ID" value="TREG1_19350"/>
</dbReference>
<dbReference type="GO" id="GO:0005509">
    <property type="term" value="F:calcium ion binding"/>
    <property type="evidence" value="ECO:0007669"/>
    <property type="project" value="InterPro"/>
</dbReference>
<reference evidence="3" key="1">
    <citation type="submission" date="2022-06" db="EMBL/GenBank/DDBJ databases">
        <authorList>
            <person name="Berger JAMES D."/>
            <person name="Berger JAMES D."/>
        </authorList>
    </citation>
    <scope>NUCLEOTIDE SEQUENCE [LARGE SCALE GENOMIC DNA]</scope>
</reference>
<dbReference type="GO" id="GO:0005544">
    <property type="term" value="F:calcium-dependent phospholipid binding"/>
    <property type="evidence" value="ECO:0007669"/>
    <property type="project" value="InterPro"/>
</dbReference>
<sequence length="283" mass="32418">MLTEVMILRAIIISLSLCSFVTSQWEVPSLFEREPWILDGLDGTGSWYEASIRSAAYIKADLIFRSLDDAKADTVVDTMSSKPNYERQMIVDVYDTLYTRPIKTRITGLIPSSCERLIQGLLMDSPVFLARRLLTALSKLETETVSKILLTLWNSEIEVVEKVFNEIAMESGRNKTLEEHIKTYYNRNLSEALLCLTDGKRDENEVIGEIWEGIIKWLPKTNDKIAHLDVVEMKNIFELRDVGSAGKVTQIICRRTPFQLQEDNALFTKVSWINKQRSFAIND</sequence>
<dbReference type="GO" id="GO:0012506">
    <property type="term" value="C:vesicle membrane"/>
    <property type="evidence" value="ECO:0007669"/>
    <property type="project" value="TreeGrafter"/>
</dbReference>
<dbReference type="GO" id="GO:0005737">
    <property type="term" value="C:cytoplasm"/>
    <property type="evidence" value="ECO:0007669"/>
    <property type="project" value="TreeGrafter"/>
</dbReference>
<name>A0AA85J8G5_TRIRE</name>
<evidence type="ECO:0000313" key="4">
    <source>
        <dbReference type="WBParaSite" id="TREG1_19350.1"/>
    </source>
</evidence>
<dbReference type="InterPro" id="IPR037104">
    <property type="entry name" value="Annexin_sf"/>
</dbReference>
<organism evidence="3 4">
    <name type="scientific">Trichobilharzia regenti</name>
    <name type="common">Nasal bird schistosome</name>
    <dbReference type="NCBI Taxonomy" id="157069"/>
    <lineage>
        <taxon>Eukaryota</taxon>
        <taxon>Metazoa</taxon>
        <taxon>Spiralia</taxon>
        <taxon>Lophotrochozoa</taxon>
        <taxon>Platyhelminthes</taxon>
        <taxon>Trematoda</taxon>
        <taxon>Digenea</taxon>
        <taxon>Strigeidida</taxon>
        <taxon>Schistosomatoidea</taxon>
        <taxon>Schistosomatidae</taxon>
        <taxon>Trichobilharzia</taxon>
    </lineage>
</organism>
<feature type="chain" id="PRO_5041732303" description="Annexin" evidence="2">
    <location>
        <begin position="24"/>
        <end position="283"/>
    </location>
</feature>
<dbReference type="AlphaFoldDB" id="A0AA85J8G5"/>
<evidence type="ECO:0000313" key="3">
    <source>
        <dbReference type="Proteomes" id="UP000050795"/>
    </source>
</evidence>
<dbReference type="GO" id="GO:0001786">
    <property type="term" value="F:phosphatidylserine binding"/>
    <property type="evidence" value="ECO:0007669"/>
    <property type="project" value="TreeGrafter"/>
</dbReference>